<dbReference type="PANTHER" id="PTHR37316">
    <property type="entry name" value="TEICHOIC ACID GLYCEROL-PHOSPHATE PRIMASE"/>
    <property type="match status" value="1"/>
</dbReference>
<dbReference type="GO" id="GO:0047355">
    <property type="term" value="F:CDP-glycerol glycerophosphotransferase activity"/>
    <property type="evidence" value="ECO:0007669"/>
    <property type="project" value="InterPro"/>
</dbReference>
<keyword evidence="3" id="KW-1003">Cell membrane</keyword>
<comment type="caution">
    <text evidence="7">The sequence shown here is derived from an EMBL/GenBank/DDBJ whole genome shotgun (WGS) entry which is preliminary data.</text>
</comment>
<accession>A0A942TQX4</accession>
<dbReference type="InterPro" id="IPR043148">
    <property type="entry name" value="TagF_C"/>
</dbReference>
<keyword evidence="5" id="KW-0777">Teichoic acid biosynthesis</keyword>
<evidence type="ECO:0000256" key="5">
    <source>
        <dbReference type="ARBA" id="ARBA00022944"/>
    </source>
</evidence>
<dbReference type="Gene3D" id="3.40.50.11820">
    <property type="match status" value="1"/>
</dbReference>
<dbReference type="EMBL" id="JAGYPJ010000001">
    <property type="protein sequence ID" value="MBS4200619.1"/>
    <property type="molecule type" value="Genomic_DNA"/>
</dbReference>
<dbReference type="Pfam" id="PF04464">
    <property type="entry name" value="Glyphos_transf"/>
    <property type="match status" value="1"/>
</dbReference>
<dbReference type="RefSeq" id="WP_213111179.1">
    <property type="nucleotide sequence ID" value="NZ_JAGYPJ010000001.1"/>
</dbReference>
<organism evidence="7 8">
    <name type="scientific">Lederbergia citrisecunda</name>
    <dbReference type="NCBI Taxonomy" id="2833583"/>
    <lineage>
        <taxon>Bacteria</taxon>
        <taxon>Bacillati</taxon>
        <taxon>Bacillota</taxon>
        <taxon>Bacilli</taxon>
        <taxon>Bacillales</taxon>
        <taxon>Bacillaceae</taxon>
        <taxon>Lederbergia</taxon>
    </lineage>
</organism>
<dbReference type="Proteomes" id="UP000682713">
    <property type="component" value="Unassembled WGS sequence"/>
</dbReference>
<comment type="subcellular location">
    <subcellularLocation>
        <location evidence="1">Cell membrane</location>
        <topology evidence="1">Peripheral membrane protein</topology>
    </subcellularLocation>
</comment>
<dbReference type="GO" id="GO:0005886">
    <property type="term" value="C:plasma membrane"/>
    <property type="evidence" value="ECO:0007669"/>
    <property type="project" value="UniProtKB-SubCell"/>
</dbReference>
<dbReference type="InterPro" id="IPR051612">
    <property type="entry name" value="Teichoic_Acid_Biosynth"/>
</dbReference>
<comment type="similarity">
    <text evidence="2">Belongs to the CDP-glycerol glycerophosphotransferase family.</text>
</comment>
<dbReference type="GO" id="GO:0019350">
    <property type="term" value="P:teichoic acid biosynthetic process"/>
    <property type="evidence" value="ECO:0007669"/>
    <property type="project" value="UniProtKB-KW"/>
</dbReference>
<sequence>MRLIPTIIVKYILRACYSLFCIIFKVDPYKVTFASYRSSMLKDNLAFIYERMIEKYPDYKRQLLFKKFNSTLIGKTQYIFHMIPACYHLATSRYFIVDDYYFPIYAIKPRKGMEIIQLWHSVGALKKFGLSTVGKPFGPSEEYLKHIKIHGNYSKVYVSSSVVIPYYAEAFNMPAENIFPLGVPRTDYFFSVEAIEEIRSRFYIVFPKLIRKKIILYAPTFRGKSHDQDEFKLPFDLKVMAENLNDEYALLIQLHPYMRTDLQLDHTFSYQIKDAFVIEELLAITYILITDYSTVFFDFSLLNRPMIFYPYDLEDYIRIRDFYYQYEEVIPGPMATDTNTLVQLIKEGSFSDEKISSFRNLFFDYQDGKAAERIVEHIFK</sequence>
<evidence type="ECO:0000256" key="6">
    <source>
        <dbReference type="ARBA" id="ARBA00023136"/>
    </source>
</evidence>
<evidence type="ECO:0000313" key="8">
    <source>
        <dbReference type="Proteomes" id="UP000682713"/>
    </source>
</evidence>
<keyword evidence="8" id="KW-1185">Reference proteome</keyword>
<proteinExistence type="inferred from homology"/>
<reference evidence="7 8" key="1">
    <citation type="submission" date="2021-05" db="EMBL/GenBank/DDBJ databases">
        <title>Novel Bacillus species.</title>
        <authorList>
            <person name="Liu G."/>
        </authorList>
    </citation>
    <scope>NUCLEOTIDE SEQUENCE [LARGE SCALE GENOMIC DNA]</scope>
    <source>
        <strain evidence="7 8">FJAT-49732</strain>
    </source>
</reference>
<keyword evidence="6" id="KW-0472">Membrane</keyword>
<evidence type="ECO:0000313" key="7">
    <source>
        <dbReference type="EMBL" id="MBS4200619.1"/>
    </source>
</evidence>
<dbReference type="InterPro" id="IPR043149">
    <property type="entry name" value="TagF_N"/>
</dbReference>
<dbReference type="Gene3D" id="3.40.50.12580">
    <property type="match status" value="1"/>
</dbReference>
<dbReference type="InterPro" id="IPR007554">
    <property type="entry name" value="Glycerophosphate_synth"/>
</dbReference>
<gene>
    <name evidence="7" type="ORF">KHA93_13350</name>
</gene>
<evidence type="ECO:0000256" key="1">
    <source>
        <dbReference type="ARBA" id="ARBA00004202"/>
    </source>
</evidence>
<dbReference type="PANTHER" id="PTHR37316:SF2">
    <property type="entry name" value="TEICHOIC ACID RIBITOL-PHOSPHATE POLYMERASE TARK"/>
    <property type="match status" value="1"/>
</dbReference>
<keyword evidence="4" id="KW-0808">Transferase</keyword>
<evidence type="ECO:0000256" key="4">
    <source>
        <dbReference type="ARBA" id="ARBA00022679"/>
    </source>
</evidence>
<dbReference type="AlphaFoldDB" id="A0A942TQX4"/>
<evidence type="ECO:0000256" key="2">
    <source>
        <dbReference type="ARBA" id="ARBA00010488"/>
    </source>
</evidence>
<evidence type="ECO:0000256" key="3">
    <source>
        <dbReference type="ARBA" id="ARBA00022475"/>
    </source>
</evidence>
<protein>
    <submittedName>
        <fullName evidence="7">CDP-glycerol glycerophosphotransferase family protein</fullName>
    </submittedName>
</protein>
<dbReference type="SUPFAM" id="SSF53756">
    <property type="entry name" value="UDP-Glycosyltransferase/glycogen phosphorylase"/>
    <property type="match status" value="1"/>
</dbReference>
<name>A0A942TQX4_9BACI</name>